<dbReference type="PATRIC" id="fig|37916.4.peg.1150"/>
<comment type="caution">
    <text evidence="2">The sequence shown here is derived from an EMBL/GenBank/DDBJ whole genome shotgun (WGS) entry which is preliminary data.</text>
</comment>
<sequence length="342" mass="33777">MPTDPDNVAADLAAIRETLAGIGLDDTASGDAADAVRRALAQHGRHLDAIGDAARAVAQAANDRANLVATRDAETPTDDEIRAAQEAVILAASAAADGTGSPDDVRAATDRLSDLLAQKKDAQEKFSTGEATSAQKLDNATTDLPTDPASSPLGSASVLPVLLSTLSQLRPPTAPMTGSPAAGDAATAPVGVPEDSVDPDVASLLDSLQPGPDGNSSGPSGLTDPNFAPGAGQTHTSADELPPQMPTLSGAQTAADVSGRPANPFTVAASGSPALGAGAPGTGGGMPMAPMAPMAPMGGSGVSSGKGKGEKTIIRRDPDLTGADIDADIATSGIVGRGERHR</sequence>
<keyword evidence="3" id="KW-1185">Reference proteome</keyword>
<dbReference type="RefSeq" id="WP_048469163.1">
    <property type="nucleotide sequence ID" value="NZ_JYNL01000009.1"/>
</dbReference>
<name>A0A0J6ZD44_9MYCO</name>
<reference evidence="2 3" key="1">
    <citation type="journal article" date="2015" name="Genome Biol. Evol.">
        <title>Characterization of Three Mycobacterium spp. with Potential Use in Bioremediation by Genome Sequencing and Comparative Genomics.</title>
        <authorList>
            <person name="Das S."/>
            <person name="Pettersson B.M."/>
            <person name="Behra P.R."/>
            <person name="Ramesh M."/>
            <person name="Dasgupta S."/>
            <person name="Bhattacharya A."/>
            <person name="Kirsebom L.A."/>
        </authorList>
    </citation>
    <scope>NUCLEOTIDE SEQUENCE [LARGE SCALE GENOMIC DNA]</scope>
    <source>
        <strain evidence="2 3">DSM 43826</strain>
    </source>
</reference>
<feature type="compositionally biased region" description="Low complexity" evidence="1">
    <location>
        <begin position="210"/>
        <end position="221"/>
    </location>
</feature>
<dbReference type="SMR" id="A0A0J6ZD44"/>
<organism evidence="2 3">
    <name type="scientific">Mycolicibacterium chlorophenolicum</name>
    <dbReference type="NCBI Taxonomy" id="37916"/>
    <lineage>
        <taxon>Bacteria</taxon>
        <taxon>Bacillati</taxon>
        <taxon>Actinomycetota</taxon>
        <taxon>Actinomycetes</taxon>
        <taxon>Mycobacteriales</taxon>
        <taxon>Mycobacteriaceae</taxon>
        <taxon>Mycolicibacterium</taxon>
    </lineage>
</organism>
<protein>
    <submittedName>
        <fullName evidence="2">Uncharacterized protein</fullName>
    </submittedName>
</protein>
<feature type="compositionally biased region" description="Polar residues" evidence="1">
    <location>
        <begin position="125"/>
        <end position="154"/>
    </location>
</feature>
<evidence type="ECO:0000256" key="1">
    <source>
        <dbReference type="SAM" id="MobiDB-lite"/>
    </source>
</evidence>
<feature type="compositionally biased region" description="Low complexity" evidence="1">
    <location>
        <begin position="287"/>
        <end position="297"/>
    </location>
</feature>
<dbReference type="AlphaFoldDB" id="A0A0J6ZD44"/>
<accession>A0A0J6ZD44</accession>
<evidence type="ECO:0000313" key="3">
    <source>
        <dbReference type="Proteomes" id="UP000036513"/>
    </source>
</evidence>
<feature type="region of interest" description="Disordered" evidence="1">
    <location>
        <begin position="169"/>
        <end position="342"/>
    </location>
</feature>
<gene>
    <name evidence="2" type="ORF">MCHLDSM_01264</name>
</gene>
<dbReference type="STRING" id="37916.MCHLDSM_01264"/>
<feature type="region of interest" description="Disordered" evidence="1">
    <location>
        <begin position="123"/>
        <end position="155"/>
    </location>
</feature>
<proteinExistence type="predicted"/>
<dbReference type="EMBL" id="JYNL01000009">
    <property type="protein sequence ID" value="KMO82641.1"/>
    <property type="molecule type" value="Genomic_DNA"/>
</dbReference>
<evidence type="ECO:0000313" key="2">
    <source>
        <dbReference type="EMBL" id="KMO82641.1"/>
    </source>
</evidence>
<feature type="compositionally biased region" description="Low complexity" evidence="1">
    <location>
        <begin position="268"/>
        <end position="277"/>
    </location>
</feature>
<feature type="compositionally biased region" description="Basic and acidic residues" evidence="1">
    <location>
        <begin position="307"/>
        <end position="319"/>
    </location>
</feature>
<dbReference type="Proteomes" id="UP000036513">
    <property type="component" value="Unassembled WGS sequence"/>
</dbReference>